<dbReference type="OrthoDB" id="4719599at2"/>
<evidence type="ECO:0000313" key="2">
    <source>
        <dbReference type="Proteomes" id="UP000466396"/>
    </source>
</evidence>
<dbReference type="EMBL" id="AP022581">
    <property type="protein sequence ID" value="BBX99232.1"/>
    <property type="molecule type" value="Genomic_DNA"/>
</dbReference>
<sequence length="147" mass="15684">MHVAALLVAGSAKMDGGAIDAMRIPTTSYAVDQIPLWLTIPVVLVVHAPAGGDYEPEIYVVCKDPRGERRGVIRSSWDWPDEDDKPSKYRCFTYDLSFAIEVDGEYTIGAYRDAEATDAVGAPIPLAINLAGSRATGNNGLGTGSIV</sequence>
<dbReference type="Proteomes" id="UP000466396">
    <property type="component" value="Chromosome"/>
</dbReference>
<dbReference type="RefSeq" id="WP_139822290.1">
    <property type="nucleotide sequence ID" value="NZ_AP022581.1"/>
</dbReference>
<evidence type="ECO:0000313" key="1">
    <source>
        <dbReference type="EMBL" id="BBX99232.1"/>
    </source>
</evidence>
<name>A0A7I7NRM1_9MYCO</name>
<dbReference type="KEGG" id="mlj:MLAC_45260"/>
<keyword evidence="2" id="KW-1185">Reference proteome</keyword>
<organism evidence="1 2">
    <name type="scientific">Mycobacterium lacus</name>
    <dbReference type="NCBI Taxonomy" id="169765"/>
    <lineage>
        <taxon>Bacteria</taxon>
        <taxon>Bacillati</taxon>
        <taxon>Actinomycetota</taxon>
        <taxon>Actinomycetes</taxon>
        <taxon>Mycobacteriales</taxon>
        <taxon>Mycobacteriaceae</taxon>
        <taxon>Mycobacterium</taxon>
    </lineage>
</organism>
<dbReference type="AlphaFoldDB" id="A0A7I7NRM1"/>
<reference evidence="1 2" key="1">
    <citation type="journal article" date="2019" name="Emerg. Microbes Infect.">
        <title>Comprehensive subspecies identification of 175 nontuberculous mycobacteria species based on 7547 genomic profiles.</title>
        <authorList>
            <person name="Matsumoto Y."/>
            <person name="Kinjo T."/>
            <person name="Motooka D."/>
            <person name="Nabeya D."/>
            <person name="Jung N."/>
            <person name="Uechi K."/>
            <person name="Horii T."/>
            <person name="Iida T."/>
            <person name="Fujita J."/>
            <person name="Nakamura S."/>
        </authorList>
    </citation>
    <scope>NUCLEOTIDE SEQUENCE [LARGE SCALE GENOMIC DNA]</scope>
    <source>
        <strain evidence="1 2">JCM 15657</strain>
    </source>
</reference>
<accession>A0A7I7NRM1</accession>
<protein>
    <submittedName>
        <fullName evidence="1">Uncharacterized protein</fullName>
    </submittedName>
</protein>
<proteinExistence type="predicted"/>
<gene>
    <name evidence="1" type="ORF">MLAC_45260</name>
</gene>